<sequence length="292" mass="32244">MKPMYKVINSIALAGMIGTMSIASYPTPASAAKTKAEVSTTADTASTKSNKNTKASAAVVKKVEQTLKKLTKKAYKLDKGSYIDDYGWDFNILGTPFPSQLLVDLKGNIQSGHIQEEHITFYIENNKISYTQQNIDMNDVAEQDIQAAEEVFSKLDLPSGELDGAVLQHKGKKQIIELMYTNDKYGTWIGVDKATHKVVAVNARALADDYFNKGQEAVDEYHKKIKAITARQLQDSGVAQAELLFGIDLNGHMVEKKAFPSDRALFTKKGAPTVEGRFNSDGSFYSMHIVYK</sequence>
<dbReference type="RefSeq" id="WP_123065529.1">
    <property type="nucleotide sequence ID" value="NZ_RIAS01000010.1"/>
</dbReference>
<dbReference type="OrthoDB" id="2659422at2"/>
<accession>A0A5M9WVY3</accession>
<dbReference type="AlphaFoldDB" id="A0A5M9WVY3"/>
<dbReference type="Proteomes" id="UP000323664">
    <property type="component" value="Unassembled WGS sequence"/>
</dbReference>
<gene>
    <name evidence="2" type="ORF">EC604_18220</name>
</gene>
<evidence type="ECO:0000313" key="3">
    <source>
        <dbReference type="Proteomes" id="UP000323664"/>
    </source>
</evidence>
<dbReference type="EMBL" id="RIAS01000010">
    <property type="protein sequence ID" value="KAA8785771.1"/>
    <property type="molecule type" value="Genomic_DNA"/>
</dbReference>
<proteinExistence type="predicted"/>
<name>A0A5M9WVY3_PAEAM</name>
<feature type="chain" id="PRO_5024441612" evidence="1">
    <location>
        <begin position="32"/>
        <end position="292"/>
    </location>
</feature>
<evidence type="ECO:0000313" key="2">
    <source>
        <dbReference type="EMBL" id="KAA8785771.1"/>
    </source>
</evidence>
<organism evidence="2 3">
    <name type="scientific">Paenibacillus amylolyticus</name>
    <dbReference type="NCBI Taxonomy" id="1451"/>
    <lineage>
        <taxon>Bacteria</taxon>
        <taxon>Bacillati</taxon>
        <taxon>Bacillota</taxon>
        <taxon>Bacilli</taxon>
        <taxon>Bacillales</taxon>
        <taxon>Paenibacillaceae</taxon>
        <taxon>Paenibacillus</taxon>
    </lineage>
</organism>
<keyword evidence="1" id="KW-0732">Signal</keyword>
<feature type="signal peptide" evidence="1">
    <location>
        <begin position="1"/>
        <end position="31"/>
    </location>
</feature>
<protein>
    <submittedName>
        <fullName evidence="2">Uncharacterized protein</fullName>
    </submittedName>
</protein>
<evidence type="ECO:0000256" key="1">
    <source>
        <dbReference type="SAM" id="SignalP"/>
    </source>
</evidence>
<reference evidence="2 3" key="1">
    <citation type="journal article" date="2019" name="J. Ind. Microbiol. Biotechnol.">
        <title>Paenibacillus amylolyticus 27C64 has a diverse set of carbohydrate-active enzymes and complete pectin deconstruction system.</title>
        <authorList>
            <person name="Keggi C."/>
            <person name="Doran-Peterson J."/>
        </authorList>
    </citation>
    <scope>NUCLEOTIDE SEQUENCE [LARGE SCALE GENOMIC DNA]</scope>
    <source>
        <strain evidence="2 3">27C64</strain>
    </source>
</reference>
<comment type="caution">
    <text evidence="2">The sequence shown here is derived from an EMBL/GenBank/DDBJ whole genome shotgun (WGS) entry which is preliminary data.</text>
</comment>